<evidence type="ECO:0000256" key="5">
    <source>
        <dbReference type="ARBA" id="ARBA00023136"/>
    </source>
</evidence>
<keyword evidence="10" id="KW-1185">Reference proteome</keyword>
<reference evidence="9 10" key="1">
    <citation type="submission" date="2019-10" db="EMBL/GenBank/DDBJ databases">
        <authorList>
            <person name="Palmer J.M."/>
        </authorList>
    </citation>
    <scope>NUCLEOTIDE SEQUENCE [LARGE SCALE GENOMIC DNA]</scope>
    <source>
        <strain evidence="9 10">TWF694</strain>
    </source>
</reference>
<keyword evidence="4 7" id="KW-1133">Transmembrane helix</keyword>
<evidence type="ECO:0000313" key="9">
    <source>
        <dbReference type="EMBL" id="KAK6543210.1"/>
    </source>
</evidence>
<dbReference type="InterPro" id="IPR018966">
    <property type="entry name" value="VTC_domain"/>
</dbReference>
<keyword evidence="5 7" id="KW-0472">Membrane</keyword>
<dbReference type="Gene3D" id="3.20.100.30">
    <property type="entry name" value="VTC, catalytic tunnel domain"/>
    <property type="match status" value="1"/>
</dbReference>
<gene>
    <name evidence="9" type="primary">VTC2</name>
    <name evidence="9" type="ORF">TWF694_007113</name>
</gene>
<dbReference type="CDD" id="cd14480">
    <property type="entry name" value="SPX_VTC2_like"/>
    <property type="match status" value="1"/>
</dbReference>
<protein>
    <submittedName>
        <fullName evidence="9">Phosphate metabolism transcription protein</fullName>
    </submittedName>
</protein>
<evidence type="ECO:0000256" key="2">
    <source>
        <dbReference type="ARBA" id="ARBA00022554"/>
    </source>
</evidence>
<feature type="region of interest" description="Disordered" evidence="6">
    <location>
        <begin position="594"/>
        <end position="615"/>
    </location>
</feature>
<accession>A0AAV9XN48</accession>
<dbReference type="PANTHER" id="PTHR46140">
    <property type="entry name" value="VACUOLAR TRANSPORTER CHAPERONE 1-RELATED"/>
    <property type="match status" value="1"/>
</dbReference>
<dbReference type="GO" id="GO:0000329">
    <property type="term" value="C:fungal-type vacuole membrane"/>
    <property type="evidence" value="ECO:0007669"/>
    <property type="project" value="TreeGrafter"/>
</dbReference>
<comment type="subcellular location">
    <subcellularLocation>
        <location evidence="1">Vacuole membrane</location>
        <topology evidence="1">Multi-pass membrane protein</topology>
    </subcellularLocation>
</comment>
<sequence>MKFGSTLKKARKDEWADSYIDYPKLKQMLREKEVEPTQWTEQDESNFVEELVNVQIEKVNAFHAKLGSELKDRVNTCETKLEPLAQSLEGKTSGATAADEETKQLLASTSQELDSISKEIADLYKFARLNFTACLKAAKKHDRLKQYKIRPLVQVRLSSLPFSSEDYSPLLYRISALYAFVGQYDQSQSFSKPLLSKSSSKTYESHKFWVHPDNLLEVKTYILRRLPVLIYNPQSSKVAKANRKDPTLTSLYFDNSQFELYTQKLDRYESAASLRLRWYGQLADKPEITLERKIVPSIEDIEETGTEERVALKEKEIYRFISGTDDEVLEKKIAKTKERRSEDEAQRYERTAKEVHAFIKDKSLQPLLRAVYTRTAFQIPGDDEIRISLDTDLVFIKEDALNPEKLSRPADDWHRHDIDDNKLEYPFSSLPKDEVSKFPFALLEIKIVSSLNERSREWVADLMNSHLVYDAPRFSKFVHGVSVLFEDNVNSFPFWFGDLDKDIRKDPKDAWQQEQDRLKADELAVGSFAMGISPIRGSPFRASISHDVLRPMETSKPRRLSTGDLKKPKSDRAKVTTHQQLTISEDFEEAGSSISSSEVTRKPRRRSSVKLPPGVTKPSSYIKDAGPLQVEAKVWLANQRTFIKWQHICVLLATLSLALYNAAGQKNIVARGVGFFFTGIALFAGAWGYWMYIRRSKSITNRSEKGFDSSLNLIGPIVICIAMIIALTLNFLFKFKIAFTENYFYLEDISEPSLLPSNPGPMLHVQGQGHNVLV</sequence>
<evidence type="ECO:0000256" key="6">
    <source>
        <dbReference type="SAM" id="MobiDB-lite"/>
    </source>
</evidence>
<evidence type="ECO:0000256" key="4">
    <source>
        <dbReference type="ARBA" id="ARBA00022989"/>
    </source>
</evidence>
<dbReference type="InterPro" id="IPR042267">
    <property type="entry name" value="VTC_sf"/>
</dbReference>
<dbReference type="PROSITE" id="PS51382">
    <property type="entry name" value="SPX"/>
    <property type="match status" value="1"/>
</dbReference>
<dbReference type="Pfam" id="PF09359">
    <property type="entry name" value="VTC"/>
    <property type="match status" value="1"/>
</dbReference>
<dbReference type="PANTHER" id="PTHR46140:SF2">
    <property type="entry name" value="VACUOLAR TRANSPORTER CHAPERONE 3 COMPLEX SUBUNIT 3-RELATED"/>
    <property type="match status" value="1"/>
</dbReference>
<feature type="region of interest" description="Disordered" evidence="6">
    <location>
        <begin position="551"/>
        <end position="578"/>
    </location>
</feature>
<dbReference type="GO" id="GO:0033254">
    <property type="term" value="C:vacuolar transporter chaperone complex"/>
    <property type="evidence" value="ECO:0007669"/>
    <property type="project" value="TreeGrafter"/>
</dbReference>
<dbReference type="GO" id="GO:0006799">
    <property type="term" value="P:polyphosphate biosynthetic process"/>
    <property type="evidence" value="ECO:0007669"/>
    <property type="project" value="UniProtKB-ARBA"/>
</dbReference>
<evidence type="ECO:0000259" key="8">
    <source>
        <dbReference type="PROSITE" id="PS51382"/>
    </source>
</evidence>
<evidence type="ECO:0000256" key="1">
    <source>
        <dbReference type="ARBA" id="ARBA00004128"/>
    </source>
</evidence>
<dbReference type="InterPro" id="IPR051572">
    <property type="entry name" value="VTC_Complex_Subunit"/>
</dbReference>
<proteinExistence type="predicted"/>
<dbReference type="InterPro" id="IPR003807">
    <property type="entry name" value="DUF202"/>
</dbReference>
<feature type="transmembrane region" description="Helical" evidence="7">
    <location>
        <begin position="713"/>
        <end position="733"/>
    </location>
</feature>
<keyword evidence="3 7" id="KW-0812">Transmembrane</keyword>
<name>A0AAV9XN48_9PEZI</name>
<evidence type="ECO:0000256" key="7">
    <source>
        <dbReference type="SAM" id="Phobius"/>
    </source>
</evidence>
<feature type="domain" description="SPX" evidence="8">
    <location>
        <begin position="1"/>
        <end position="155"/>
    </location>
</feature>
<comment type="caution">
    <text evidence="9">The sequence shown here is derived from an EMBL/GenBank/DDBJ whole genome shotgun (WGS) entry which is preliminary data.</text>
</comment>
<dbReference type="EMBL" id="JAVHJO010000002">
    <property type="protein sequence ID" value="KAK6543210.1"/>
    <property type="molecule type" value="Genomic_DNA"/>
</dbReference>
<keyword evidence="2" id="KW-0926">Vacuole</keyword>
<evidence type="ECO:0000313" key="10">
    <source>
        <dbReference type="Proteomes" id="UP001365542"/>
    </source>
</evidence>
<dbReference type="Pfam" id="PF02656">
    <property type="entry name" value="DUF202"/>
    <property type="match status" value="1"/>
</dbReference>
<evidence type="ECO:0000256" key="3">
    <source>
        <dbReference type="ARBA" id="ARBA00022692"/>
    </source>
</evidence>
<feature type="transmembrane region" description="Helical" evidence="7">
    <location>
        <begin position="645"/>
        <end position="663"/>
    </location>
</feature>
<dbReference type="Proteomes" id="UP001365542">
    <property type="component" value="Unassembled WGS sequence"/>
</dbReference>
<organism evidence="9 10">
    <name type="scientific">Orbilia ellipsospora</name>
    <dbReference type="NCBI Taxonomy" id="2528407"/>
    <lineage>
        <taxon>Eukaryota</taxon>
        <taxon>Fungi</taxon>
        <taxon>Dikarya</taxon>
        <taxon>Ascomycota</taxon>
        <taxon>Pezizomycotina</taxon>
        <taxon>Orbiliomycetes</taxon>
        <taxon>Orbiliales</taxon>
        <taxon>Orbiliaceae</taxon>
        <taxon>Orbilia</taxon>
    </lineage>
</organism>
<dbReference type="InterPro" id="IPR004331">
    <property type="entry name" value="SPX_dom"/>
</dbReference>
<feature type="transmembrane region" description="Helical" evidence="7">
    <location>
        <begin position="675"/>
        <end position="693"/>
    </location>
</feature>
<dbReference type="AlphaFoldDB" id="A0AAV9XN48"/>
<feature type="compositionally biased region" description="Basic and acidic residues" evidence="6">
    <location>
        <begin position="564"/>
        <end position="574"/>
    </location>
</feature>